<evidence type="ECO:0000256" key="2">
    <source>
        <dbReference type="ARBA" id="ARBA00023027"/>
    </source>
</evidence>
<keyword evidence="5" id="KW-1185">Reference proteome</keyword>
<organism evidence="4 5">
    <name type="scientific">Solanum verrucosum</name>
    <dbReference type="NCBI Taxonomy" id="315347"/>
    <lineage>
        <taxon>Eukaryota</taxon>
        <taxon>Viridiplantae</taxon>
        <taxon>Streptophyta</taxon>
        <taxon>Embryophyta</taxon>
        <taxon>Tracheophyta</taxon>
        <taxon>Spermatophyta</taxon>
        <taxon>Magnoliopsida</taxon>
        <taxon>eudicotyledons</taxon>
        <taxon>Gunneridae</taxon>
        <taxon>Pentapetalae</taxon>
        <taxon>asterids</taxon>
        <taxon>lamiids</taxon>
        <taxon>Solanales</taxon>
        <taxon>Solanaceae</taxon>
        <taxon>Solanoideae</taxon>
        <taxon>Solaneae</taxon>
        <taxon>Solanum</taxon>
    </lineage>
</organism>
<dbReference type="GO" id="GO:0006574">
    <property type="term" value="P:L-valine catabolic process"/>
    <property type="evidence" value="ECO:0007669"/>
    <property type="project" value="TreeGrafter"/>
</dbReference>
<dbReference type="Proteomes" id="UP001234989">
    <property type="component" value="Chromosome 2"/>
</dbReference>
<evidence type="ECO:0000256" key="1">
    <source>
        <dbReference type="ARBA" id="ARBA00023002"/>
    </source>
</evidence>
<accession>A0AAF0TF65</accession>
<dbReference type="Gene3D" id="1.10.1040.10">
    <property type="entry name" value="N-(1-d-carboxylethyl)-l-norvaline Dehydrogenase, domain 2"/>
    <property type="match status" value="1"/>
</dbReference>
<gene>
    <name evidence="4" type="ORF">MTR67_007553</name>
</gene>
<feature type="domain" description="3-hydroxyisobutyrate dehydrogenase-like NAD-binding" evidence="3">
    <location>
        <begin position="63"/>
        <end position="125"/>
    </location>
</feature>
<evidence type="ECO:0000259" key="3">
    <source>
        <dbReference type="Pfam" id="PF14833"/>
    </source>
</evidence>
<dbReference type="GO" id="GO:0008442">
    <property type="term" value="F:3-hydroxyisobutyrate dehydrogenase activity"/>
    <property type="evidence" value="ECO:0007669"/>
    <property type="project" value="TreeGrafter"/>
</dbReference>
<evidence type="ECO:0000313" key="5">
    <source>
        <dbReference type="Proteomes" id="UP001234989"/>
    </source>
</evidence>
<keyword evidence="2" id="KW-0520">NAD</keyword>
<name>A0AAF0TF65_SOLVR</name>
<dbReference type="InterPro" id="IPR013328">
    <property type="entry name" value="6PGD_dom2"/>
</dbReference>
<dbReference type="PANTHER" id="PTHR22981:SF7">
    <property type="entry name" value="3-HYDROXYISOBUTYRATE DEHYDROGENASE, MITOCHONDRIAL"/>
    <property type="match status" value="1"/>
</dbReference>
<dbReference type="AlphaFoldDB" id="A0AAF0TF65"/>
<dbReference type="InterPro" id="IPR029154">
    <property type="entry name" value="HIBADH-like_NADP-bd"/>
</dbReference>
<dbReference type="SUPFAM" id="SSF48179">
    <property type="entry name" value="6-phosphogluconate dehydrogenase C-terminal domain-like"/>
    <property type="match status" value="1"/>
</dbReference>
<reference evidence="4" key="1">
    <citation type="submission" date="2023-08" db="EMBL/GenBank/DDBJ databases">
        <title>A de novo genome assembly of Solanum verrucosum Schlechtendal, a Mexican diploid species geographically isolated from the other diploid A-genome species in potato relatives.</title>
        <authorList>
            <person name="Hosaka K."/>
        </authorList>
    </citation>
    <scope>NUCLEOTIDE SEQUENCE</scope>
    <source>
        <tissue evidence="4">Young leaves</tissue>
    </source>
</reference>
<dbReference type="GO" id="GO:0051287">
    <property type="term" value="F:NAD binding"/>
    <property type="evidence" value="ECO:0007669"/>
    <property type="project" value="InterPro"/>
</dbReference>
<dbReference type="PANTHER" id="PTHR22981">
    <property type="entry name" value="3-HYDROXYISOBUTYRATE DEHYDROGENASE-RELATED"/>
    <property type="match status" value="1"/>
</dbReference>
<dbReference type="InterPro" id="IPR008927">
    <property type="entry name" value="6-PGluconate_DH-like_C_sf"/>
</dbReference>
<dbReference type="EMBL" id="CP133613">
    <property type="protein sequence ID" value="WMV14168.1"/>
    <property type="molecule type" value="Genomic_DNA"/>
</dbReference>
<sequence length="132" mass="14204">MLILLTGDSLLSDGISMVLLPPQLASSLLEPSSCISPLRAHTYDSDCISDTYNPVPGVMDGVPSSRNYIGGFASKLMAKDLNLAAASAKDIGFKCPLTSQAEKIFTELCNNGHEAKDFSGVFRYYYSGKDEQ</sequence>
<proteinExistence type="predicted"/>
<keyword evidence="1" id="KW-0560">Oxidoreductase</keyword>
<evidence type="ECO:0000313" key="4">
    <source>
        <dbReference type="EMBL" id="WMV14168.1"/>
    </source>
</evidence>
<dbReference type="Pfam" id="PF14833">
    <property type="entry name" value="NAD_binding_11"/>
    <property type="match status" value="1"/>
</dbReference>
<protein>
    <recommendedName>
        <fullName evidence="3">3-hydroxyisobutyrate dehydrogenase-like NAD-binding domain-containing protein</fullName>
    </recommendedName>
</protein>